<sequence>MILLDTGVAINLRDQHEPTRQRLRERSSDPRISIITQVELAAGLHRKDADERRAMRLAVLLRGVTVLPFTVAEAAVYARILAVAGFSRRKLLDRLIAATAVANEVPLATVNPDDFADVPDLEIEDWR</sequence>
<evidence type="ECO:0000256" key="1">
    <source>
        <dbReference type="ARBA" id="ARBA00001946"/>
    </source>
</evidence>
<keyword evidence="4 8" id="KW-0479">Metal-binding</keyword>
<dbReference type="InterPro" id="IPR002716">
    <property type="entry name" value="PIN_dom"/>
</dbReference>
<dbReference type="InterPro" id="IPR050556">
    <property type="entry name" value="Type_II_TA_system_RNase"/>
</dbReference>
<dbReference type="RefSeq" id="WP_182297323.1">
    <property type="nucleotide sequence ID" value="NZ_CP059851.1"/>
</dbReference>
<keyword evidence="3 8" id="KW-0540">Nuclease</keyword>
<reference evidence="10 11" key="1">
    <citation type="submission" date="2020-07" db="EMBL/GenBank/DDBJ databases">
        <title>Complete genome sequence for Sandaracinobacter sp. M6.</title>
        <authorList>
            <person name="Tang Y."/>
            <person name="Liu Q."/>
            <person name="Guo Z."/>
            <person name="Lei P."/>
            <person name="Huang B."/>
        </authorList>
    </citation>
    <scope>NUCLEOTIDE SEQUENCE [LARGE SCALE GENOMIC DNA]</scope>
    <source>
        <strain evidence="10 11">M6</strain>
    </source>
</reference>
<keyword evidence="5 8" id="KW-0378">Hydrolase</keyword>
<name>A0A7G5IJF8_9SPHN</name>
<dbReference type="PANTHER" id="PTHR33653:SF1">
    <property type="entry name" value="RIBONUCLEASE VAPC2"/>
    <property type="match status" value="1"/>
</dbReference>
<proteinExistence type="inferred from homology"/>
<evidence type="ECO:0000256" key="5">
    <source>
        <dbReference type="ARBA" id="ARBA00022801"/>
    </source>
</evidence>
<gene>
    <name evidence="8" type="primary">vapC</name>
    <name evidence="10" type="ORF">H3309_03085</name>
</gene>
<accession>A0A7G5IJF8</accession>
<feature type="domain" description="PIN" evidence="9">
    <location>
        <begin position="2"/>
        <end position="119"/>
    </location>
</feature>
<evidence type="ECO:0000256" key="7">
    <source>
        <dbReference type="ARBA" id="ARBA00038093"/>
    </source>
</evidence>
<evidence type="ECO:0000256" key="8">
    <source>
        <dbReference type="HAMAP-Rule" id="MF_00265"/>
    </source>
</evidence>
<dbReference type="InterPro" id="IPR029060">
    <property type="entry name" value="PIN-like_dom_sf"/>
</dbReference>
<dbReference type="HAMAP" id="MF_00265">
    <property type="entry name" value="VapC_Nob1"/>
    <property type="match status" value="1"/>
</dbReference>
<dbReference type="SUPFAM" id="SSF88723">
    <property type="entry name" value="PIN domain-like"/>
    <property type="match status" value="1"/>
</dbReference>
<keyword evidence="6 8" id="KW-0460">Magnesium</keyword>
<dbReference type="InterPro" id="IPR022907">
    <property type="entry name" value="VapC_family"/>
</dbReference>
<evidence type="ECO:0000256" key="6">
    <source>
        <dbReference type="ARBA" id="ARBA00022842"/>
    </source>
</evidence>
<keyword evidence="8" id="KW-0800">Toxin</keyword>
<dbReference type="GO" id="GO:0090729">
    <property type="term" value="F:toxin activity"/>
    <property type="evidence" value="ECO:0007669"/>
    <property type="project" value="UniProtKB-KW"/>
</dbReference>
<comment type="similarity">
    <text evidence="7 8">Belongs to the PINc/VapC protein family.</text>
</comment>
<evidence type="ECO:0000259" key="9">
    <source>
        <dbReference type="Pfam" id="PF01850"/>
    </source>
</evidence>
<comment type="cofactor">
    <cofactor evidence="1 8">
        <name>Mg(2+)</name>
        <dbReference type="ChEBI" id="CHEBI:18420"/>
    </cofactor>
</comment>
<evidence type="ECO:0000313" key="10">
    <source>
        <dbReference type="EMBL" id="QMW23500.1"/>
    </source>
</evidence>
<dbReference type="AlphaFoldDB" id="A0A7G5IJF8"/>
<feature type="binding site" evidence="8">
    <location>
        <position position="5"/>
    </location>
    <ligand>
        <name>Mg(2+)</name>
        <dbReference type="ChEBI" id="CHEBI:18420"/>
    </ligand>
</feature>
<dbReference type="GO" id="GO:0016787">
    <property type="term" value="F:hydrolase activity"/>
    <property type="evidence" value="ECO:0007669"/>
    <property type="project" value="UniProtKB-KW"/>
</dbReference>
<dbReference type="EMBL" id="CP059851">
    <property type="protein sequence ID" value="QMW23500.1"/>
    <property type="molecule type" value="Genomic_DNA"/>
</dbReference>
<dbReference type="Pfam" id="PF01850">
    <property type="entry name" value="PIN"/>
    <property type="match status" value="1"/>
</dbReference>
<organism evidence="10 11">
    <name type="scientific">Sandaracinobacteroides saxicola</name>
    <dbReference type="NCBI Taxonomy" id="2759707"/>
    <lineage>
        <taxon>Bacteria</taxon>
        <taxon>Pseudomonadati</taxon>
        <taxon>Pseudomonadota</taxon>
        <taxon>Alphaproteobacteria</taxon>
        <taxon>Sphingomonadales</taxon>
        <taxon>Sphingosinicellaceae</taxon>
        <taxon>Sandaracinobacteroides</taxon>
    </lineage>
</organism>
<dbReference type="PANTHER" id="PTHR33653">
    <property type="entry name" value="RIBONUCLEASE VAPC2"/>
    <property type="match status" value="1"/>
</dbReference>
<feature type="binding site" evidence="8">
    <location>
        <position position="93"/>
    </location>
    <ligand>
        <name>Mg(2+)</name>
        <dbReference type="ChEBI" id="CHEBI:18420"/>
    </ligand>
</feature>
<protein>
    <recommendedName>
        <fullName evidence="8">Ribonuclease VapC</fullName>
        <shortName evidence="8">RNase VapC</shortName>
        <ecNumber evidence="8">3.1.-.-</ecNumber>
    </recommendedName>
    <alternativeName>
        <fullName evidence="8">Toxin VapC</fullName>
    </alternativeName>
</protein>
<keyword evidence="2 8" id="KW-1277">Toxin-antitoxin system</keyword>
<dbReference type="GO" id="GO:0004540">
    <property type="term" value="F:RNA nuclease activity"/>
    <property type="evidence" value="ECO:0007669"/>
    <property type="project" value="InterPro"/>
</dbReference>
<evidence type="ECO:0000256" key="2">
    <source>
        <dbReference type="ARBA" id="ARBA00022649"/>
    </source>
</evidence>
<dbReference type="Proteomes" id="UP000515292">
    <property type="component" value="Chromosome"/>
</dbReference>
<dbReference type="EC" id="3.1.-.-" evidence="8"/>
<dbReference type="KEGG" id="sand:H3309_03085"/>
<dbReference type="GO" id="GO:0000287">
    <property type="term" value="F:magnesium ion binding"/>
    <property type="evidence" value="ECO:0007669"/>
    <property type="project" value="UniProtKB-UniRule"/>
</dbReference>
<comment type="function">
    <text evidence="8">Toxic component of a toxin-antitoxin (TA) system. An RNase.</text>
</comment>
<dbReference type="Gene3D" id="3.40.50.1010">
    <property type="entry name" value="5'-nuclease"/>
    <property type="match status" value="1"/>
</dbReference>
<keyword evidence="11" id="KW-1185">Reference proteome</keyword>
<evidence type="ECO:0000313" key="11">
    <source>
        <dbReference type="Proteomes" id="UP000515292"/>
    </source>
</evidence>
<evidence type="ECO:0000256" key="3">
    <source>
        <dbReference type="ARBA" id="ARBA00022722"/>
    </source>
</evidence>
<evidence type="ECO:0000256" key="4">
    <source>
        <dbReference type="ARBA" id="ARBA00022723"/>
    </source>
</evidence>